<sequence length="272" mass="30625">MSSSDYYNDAHDAHHTTAVEEYHGHPSLDVRSPEHYYSAGEEKAVEYPSFPEPQLPSHSPHLDQTMFQNYENEDKVAFPMPYSHEKESDSYHHDVAASDPAYDSFQKESMTDKEDHNHASTSAAVYTPNTENKVAANDNFEAPGSIQVHDNHAVLLSSANGEEQSKEYLACPSEEDASVNKRDTLIGEDEHKDEKVALSDEQANEAQILEDERRLKAKMEEDTKDRVFQPEAEPEAVYVPSVKPRTDIAEQNCCWGCLAWICCWTSAAADKK</sequence>
<comment type="caution">
    <text evidence="2">The sequence shown here is derived from an EMBL/GenBank/DDBJ whole genome shotgun (WGS) entry which is preliminary data.</text>
</comment>
<dbReference type="Proteomes" id="UP000077051">
    <property type="component" value="Unassembled WGS sequence"/>
</dbReference>
<dbReference type="EMBL" id="AMYB01000001">
    <property type="protein sequence ID" value="OAD07613.1"/>
    <property type="molecule type" value="Genomic_DNA"/>
</dbReference>
<feature type="region of interest" description="Disordered" evidence="1">
    <location>
        <begin position="1"/>
        <end position="60"/>
    </location>
</feature>
<feature type="compositionally biased region" description="Basic and acidic residues" evidence="1">
    <location>
        <begin position="8"/>
        <end position="45"/>
    </location>
</feature>
<evidence type="ECO:0000256" key="1">
    <source>
        <dbReference type="SAM" id="MobiDB-lite"/>
    </source>
</evidence>
<accession>A0A168PEC9</accession>
<evidence type="ECO:0000313" key="3">
    <source>
        <dbReference type="Proteomes" id="UP000077051"/>
    </source>
</evidence>
<keyword evidence="3" id="KW-1185">Reference proteome</keyword>
<gene>
    <name evidence="2" type="ORF">MUCCIDRAFT_104550</name>
</gene>
<reference evidence="2 3" key="1">
    <citation type="submission" date="2015-06" db="EMBL/GenBank/DDBJ databases">
        <title>Expansion of signal transduction pathways in fungi by whole-genome duplication.</title>
        <authorList>
            <consortium name="DOE Joint Genome Institute"/>
            <person name="Corrochano L.M."/>
            <person name="Kuo A."/>
            <person name="Marcet-Houben M."/>
            <person name="Polaino S."/>
            <person name="Salamov A."/>
            <person name="Villalobos J.M."/>
            <person name="Alvarez M.I."/>
            <person name="Avalos J."/>
            <person name="Benito E.P."/>
            <person name="Benoit I."/>
            <person name="Burger G."/>
            <person name="Camino L.P."/>
            <person name="Canovas D."/>
            <person name="Cerda-Olmedo E."/>
            <person name="Cheng J.-F."/>
            <person name="Dominguez A."/>
            <person name="Elias M."/>
            <person name="Eslava A.P."/>
            <person name="Glaser F."/>
            <person name="Grimwood J."/>
            <person name="Gutierrez G."/>
            <person name="Heitman J."/>
            <person name="Henrissat B."/>
            <person name="Iturriaga E.A."/>
            <person name="Lang B.F."/>
            <person name="Lavin J.L."/>
            <person name="Lee S."/>
            <person name="Li W."/>
            <person name="Lindquist E."/>
            <person name="Lopez-Garcia S."/>
            <person name="Luque E.M."/>
            <person name="Marcos A.T."/>
            <person name="Martin J."/>
            <person name="Mccluskey K."/>
            <person name="Medina H.R."/>
            <person name="Miralles-Duran A."/>
            <person name="Miyazaki A."/>
            <person name="Munoz-Torres E."/>
            <person name="Oguiza J.A."/>
            <person name="Ohm R."/>
            <person name="Olmedo M."/>
            <person name="Orejas M."/>
            <person name="Ortiz-Castellanos L."/>
            <person name="Pisabarro A.G."/>
            <person name="Rodriguez-Romero J."/>
            <person name="Ruiz-Herrera J."/>
            <person name="Ruiz-Vazquez R."/>
            <person name="Sanz C."/>
            <person name="Schackwitz W."/>
            <person name="Schmutz J."/>
            <person name="Shahriari M."/>
            <person name="Shelest E."/>
            <person name="Silva-Franco F."/>
            <person name="Soanes D."/>
            <person name="Syed K."/>
            <person name="Tagua V.G."/>
            <person name="Talbot N.J."/>
            <person name="Thon M."/>
            <person name="De Vries R.P."/>
            <person name="Wiebenga A."/>
            <person name="Yadav J.S."/>
            <person name="Braun E.L."/>
            <person name="Baker S."/>
            <person name="Garre V."/>
            <person name="Horwitz B."/>
            <person name="Torres-Martinez S."/>
            <person name="Idnurm A."/>
            <person name="Herrera-Estrella A."/>
            <person name="Gabaldon T."/>
            <person name="Grigoriev I.V."/>
        </authorList>
    </citation>
    <scope>NUCLEOTIDE SEQUENCE [LARGE SCALE GENOMIC DNA]</scope>
    <source>
        <strain evidence="2 3">CBS 277.49</strain>
    </source>
</reference>
<dbReference type="AlphaFoldDB" id="A0A168PEC9"/>
<dbReference type="OrthoDB" id="2255625at2759"/>
<organism evidence="2 3">
    <name type="scientific">Mucor lusitanicus CBS 277.49</name>
    <dbReference type="NCBI Taxonomy" id="747725"/>
    <lineage>
        <taxon>Eukaryota</taxon>
        <taxon>Fungi</taxon>
        <taxon>Fungi incertae sedis</taxon>
        <taxon>Mucoromycota</taxon>
        <taxon>Mucoromycotina</taxon>
        <taxon>Mucoromycetes</taxon>
        <taxon>Mucorales</taxon>
        <taxon>Mucorineae</taxon>
        <taxon>Mucoraceae</taxon>
        <taxon>Mucor</taxon>
    </lineage>
</organism>
<dbReference type="VEuPathDB" id="FungiDB:MUCCIDRAFT_104550"/>
<protein>
    <submittedName>
        <fullName evidence="2">Uncharacterized protein</fullName>
    </submittedName>
</protein>
<name>A0A168PEC9_MUCCL</name>
<proteinExistence type="predicted"/>
<evidence type="ECO:0000313" key="2">
    <source>
        <dbReference type="EMBL" id="OAD07613.1"/>
    </source>
</evidence>